<organism evidence="1 2">
    <name type="scientific">Methylobacterium trifolii</name>
    <dbReference type="NCBI Taxonomy" id="1003092"/>
    <lineage>
        <taxon>Bacteria</taxon>
        <taxon>Pseudomonadati</taxon>
        <taxon>Pseudomonadota</taxon>
        <taxon>Alphaproteobacteria</taxon>
        <taxon>Hyphomicrobiales</taxon>
        <taxon>Methylobacteriaceae</taxon>
        <taxon>Methylobacterium</taxon>
    </lineage>
</organism>
<evidence type="ECO:0000313" key="1">
    <source>
        <dbReference type="EMBL" id="GJE62051.1"/>
    </source>
</evidence>
<dbReference type="InterPro" id="IPR043504">
    <property type="entry name" value="Peptidase_S1_PA_chymotrypsin"/>
</dbReference>
<keyword evidence="2" id="KW-1185">Reference proteome</keyword>
<gene>
    <name evidence="1" type="ORF">MPOCJGCO_4180</name>
</gene>
<dbReference type="PANTHER" id="PTHR36234">
    <property type="entry name" value="LYSYL ENDOPEPTIDASE"/>
    <property type="match status" value="1"/>
</dbReference>
<dbReference type="Proteomes" id="UP001055057">
    <property type="component" value="Unassembled WGS sequence"/>
</dbReference>
<reference evidence="1" key="2">
    <citation type="submission" date="2021-08" db="EMBL/GenBank/DDBJ databases">
        <authorList>
            <person name="Tani A."/>
            <person name="Ola A."/>
            <person name="Ogura Y."/>
            <person name="Katsura K."/>
            <person name="Hayashi T."/>
        </authorList>
    </citation>
    <scope>NUCLEOTIDE SEQUENCE</scope>
    <source>
        <strain evidence="1">DSM 23632</strain>
    </source>
</reference>
<comment type="caution">
    <text evidence="1">The sequence shown here is derived from an EMBL/GenBank/DDBJ whole genome shotgun (WGS) entry which is preliminary data.</text>
</comment>
<name>A0ABQ4U473_9HYPH</name>
<protein>
    <recommendedName>
        <fullName evidence="3">Serine protease</fullName>
    </recommendedName>
</protein>
<evidence type="ECO:0000313" key="2">
    <source>
        <dbReference type="Proteomes" id="UP001055057"/>
    </source>
</evidence>
<dbReference type="EMBL" id="BPRB01000270">
    <property type="protein sequence ID" value="GJE62051.1"/>
    <property type="molecule type" value="Genomic_DNA"/>
</dbReference>
<evidence type="ECO:0008006" key="3">
    <source>
        <dbReference type="Google" id="ProtNLM"/>
    </source>
</evidence>
<proteinExistence type="predicted"/>
<dbReference type="SUPFAM" id="SSF50494">
    <property type="entry name" value="Trypsin-like serine proteases"/>
    <property type="match status" value="1"/>
</dbReference>
<dbReference type="PANTHER" id="PTHR36234:SF5">
    <property type="entry name" value="LYSYL ENDOPEPTIDASE"/>
    <property type="match status" value="1"/>
</dbReference>
<sequence length="150" mass="16595">MSIQASELLAWDPVLDYAVLRIPDDCGRPPLRLAKDPLQAAPGQYVPVNIVQHPAGRPKQFAIRNNLVREVKGDEVQYFTDTRSGSSGSPVLDDFWRVVALHKASRSVSGVNFQGRTTAYVNVGTTIMAIRHHIQGLHADLWDEIEPRGA</sequence>
<dbReference type="Pfam" id="PF13365">
    <property type="entry name" value="Trypsin_2"/>
    <property type="match status" value="1"/>
</dbReference>
<accession>A0ABQ4U473</accession>
<reference evidence="1" key="1">
    <citation type="journal article" date="2021" name="Front. Microbiol.">
        <title>Comprehensive Comparative Genomics and Phenotyping of Methylobacterium Species.</title>
        <authorList>
            <person name="Alessa O."/>
            <person name="Ogura Y."/>
            <person name="Fujitani Y."/>
            <person name="Takami H."/>
            <person name="Hayashi T."/>
            <person name="Sahin N."/>
            <person name="Tani A."/>
        </authorList>
    </citation>
    <scope>NUCLEOTIDE SEQUENCE</scope>
    <source>
        <strain evidence="1">DSM 23632</strain>
    </source>
</reference>
<dbReference type="Gene3D" id="2.40.10.10">
    <property type="entry name" value="Trypsin-like serine proteases"/>
    <property type="match status" value="1"/>
</dbReference>
<dbReference type="InterPro" id="IPR009003">
    <property type="entry name" value="Peptidase_S1_PA"/>
</dbReference>